<gene>
    <name evidence="7" type="ORF">K5V21_10085</name>
</gene>
<evidence type="ECO:0000256" key="4">
    <source>
        <dbReference type="ARBA" id="ARBA00023136"/>
    </source>
</evidence>
<keyword evidence="3 5" id="KW-1133">Transmembrane helix</keyword>
<comment type="subcellular location">
    <subcellularLocation>
        <location evidence="1">Membrane</location>
        <topology evidence="1">Multi-pass membrane protein</topology>
    </subcellularLocation>
</comment>
<evidence type="ECO:0000256" key="5">
    <source>
        <dbReference type="SAM" id="Phobius"/>
    </source>
</evidence>
<keyword evidence="8" id="KW-1185">Reference proteome</keyword>
<feature type="transmembrane region" description="Helical" evidence="5">
    <location>
        <begin position="32"/>
        <end position="48"/>
    </location>
</feature>
<dbReference type="RefSeq" id="WP_221861144.1">
    <property type="nucleotide sequence ID" value="NZ_JAIKTU010000007.1"/>
</dbReference>
<reference evidence="7 8" key="1">
    <citation type="journal article" date="2021" name="Cell Host Microbe">
        <title>in vivo commensal control of Clostridioides difficile virulence.</title>
        <authorList>
            <person name="Girinathan B.P."/>
            <person name="Dibenedetto N."/>
            <person name="Worley J.N."/>
            <person name="Peltier J."/>
            <person name="Arrieta-Ortiz M.L."/>
            <person name="Rupa Christinal Immanuel S."/>
            <person name="Lavin R."/>
            <person name="Delaney M.L."/>
            <person name="Cummins C."/>
            <person name="Hoffmann M."/>
            <person name="Luo Y."/>
            <person name="Gonzalez-Escalona N."/>
            <person name="Allard M."/>
            <person name="Onderdonk A.B."/>
            <person name="Gerber G.K."/>
            <person name="Sonenshein A.L."/>
            <person name="Baliga N."/>
            <person name="Dupuy B."/>
            <person name="Bry L."/>
        </authorList>
    </citation>
    <scope>NUCLEOTIDE SEQUENCE [LARGE SCALE GENOMIC DNA]</scope>
    <source>
        <strain evidence="7 8">DSM 599</strain>
    </source>
</reference>
<dbReference type="EMBL" id="JAIKTU010000007">
    <property type="protein sequence ID" value="MBY0755803.1"/>
    <property type="molecule type" value="Genomic_DNA"/>
</dbReference>
<keyword evidence="4 5" id="KW-0472">Membrane</keyword>
<feature type="domain" description="Integral membrane bound transporter" evidence="6">
    <location>
        <begin position="343"/>
        <end position="463"/>
    </location>
</feature>
<evidence type="ECO:0000313" key="7">
    <source>
        <dbReference type="EMBL" id="MBY0755803.1"/>
    </source>
</evidence>
<sequence length="564" mass="65329">MTTNQLKTSAFKAIFTVIILIAYKTLFGNYNASIGLMIALSCISFLKFDFTLYPLYKVIELTGLSFFLLVMSFLSGFNPLVGLIINMFTIFIVSYIYTNTSKNMVSYLFVFIYIYMIGIPVPLNLLPERFLSLLFGIFIIIISQFLFNKNKFKNSCTTMILDALHCMNEEIKNILENNYDKKDNLLIHDSLRNLLLLINDKNLNGIFSNALNKPYFNIAIILERLNTLIDKINMLEDVSLKKEYLKYLNYIICNIIESIENKNFNYKCVDFSYKYSDSYKEFKIIDECTNLTKLLCLNISTLNNPINIIKLDLKELFYNNHHIHINSLKFNFSFKVSVAISLSMFFIDKFNLINGKWMLITIYVLMQPFISETIVKTKKRIKGTIIGICLFVLIFGVLHSTIPSSLFLFFIFFVYFYATDYYVKVIFTCMLALSMNLTGDSLETLSTLRFSFIILGSLISLLFSKYFLPFTHSAHVNHLKDKYLELSSNMLSELCDLLDGKGNEENLIKLALDCNTIESSLLSISKTLNDPSIEEFINNEYIVISHIRLSTLNFYHNKFKRSLI</sequence>
<evidence type="ECO:0000256" key="2">
    <source>
        <dbReference type="ARBA" id="ARBA00022692"/>
    </source>
</evidence>
<proteinExistence type="predicted"/>
<evidence type="ECO:0000259" key="6">
    <source>
        <dbReference type="Pfam" id="PF13515"/>
    </source>
</evidence>
<dbReference type="Proteomes" id="UP001299068">
    <property type="component" value="Unassembled WGS sequence"/>
</dbReference>
<feature type="transmembrane region" description="Helical" evidence="5">
    <location>
        <begin position="80"/>
        <end position="98"/>
    </location>
</feature>
<feature type="transmembrane region" description="Helical" evidence="5">
    <location>
        <begin position="129"/>
        <end position="147"/>
    </location>
</feature>
<dbReference type="InterPro" id="IPR049453">
    <property type="entry name" value="Memb_transporter_dom"/>
</dbReference>
<accession>A0ABS7KYA8</accession>
<organism evidence="7 8">
    <name type="scientific">Clostridium sardiniense</name>
    <name type="common">Clostridium absonum</name>
    <dbReference type="NCBI Taxonomy" id="29369"/>
    <lineage>
        <taxon>Bacteria</taxon>
        <taxon>Bacillati</taxon>
        <taxon>Bacillota</taxon>
        <taxon>Clostridia</taxon>
        <taxon>Eubacteriales</taxon>
        <taxon>Clostridiaceae</taxon>
        <taxon>Clostridium</taxon>
    </lineage>
</organism>
<feature type="transmembrane region" description="Helical" evidence="5">
    <location>
        <begin position="105"/>
        <end position="123"/>
    </location>
</feature>
<feature type="transmembrane region" description="Helical" evidence="5">
    <location>
        <begin position="450"/>
        <end position="468"/>
    </location>
</feature>
<feature type="transmembrane region" description="Helical" evidence="5">
    <location>
        <begin position="387"/>
        <end position="415"/>
    </location>
</feature>
<name>A0ABS7KYA8_CLOSR</name>
<protein>
    <submittedName>
        <fullName evidence="7">FUSC family protein</fullName>
    </submittedName>
</protein>
<evidence type="ECO:0000256" key="1">
    <source>
        <dbReference type="ARBA" id="ARBA00004141"/>
    </source>
</evidence>
<feature type="transmembrane region" description="Helical" evidence="5">
    <location>
        <begin position="9"/>
        <end position="26"/>
    </location>
</feature>
<comment type="caution">
    <text evidence="7">The sequence shown here is derived from an EMBL/GenBank/DDBJ whole genome shotgun (WGS) entry which is preliminary data.</text>
</comment>
<dbReference type="Pfam" id="PF13515">
    <property type="entry name" value="FUSC_2"/>
    <property type="match status" value="1"/>
</dbReference>
<evidence type="ECO:0000256" key="3">
    <source>
        <dbReference type="ARBA" id="ARBA00022989"/>
    </source>
</evidence>
<keyword evidence="2 5" id="KW-0812">Transmembrane</keyword>
<evidence type="ECO:0000313" key="8">
    <source>
        <dbReference type="Proteomes" id="UP001299068"/>
    </source>
</evidence>